<dbReference type="Proteomes" id="UP001592581">
    <property type="component" value="Unassembled WGS sequence"/>
</dbReference>
<evidence type="ECO:0000313" key="1">
    <source>
        <dbReference type="EMBL" id="MFC1442229.1"/>
    </source>
</evidence>
<organism evidence="1 2">
    <name type="scientific">Streptacidiphilus jeojiensis</name>
    <dbReference type="NCBI Taxonomy" id="3229225"/>
    <lineage>
        <taxon>Bacteria</taxon>
        <taxon>Bacillati</taxon>
        <taxon>Actinomycetota</taxon>
        <taxon>Actinomycetes</taxon>
        <taxon>Kitasatosporales</taxon>
        <taxon>Streptomycetaceae</taxon>
        <taxon>Streptacidiphilus</taxon>
    </lineage>
</organism>
<comment type="caution">
    <text evidence="1">The sequence shown here is derived from an EMBL/GenBank/DDBJ whole genome shotgun (WGS) entry which is preliminary data.</text>
</comment>
<evidence type="ECO:0000313" key="2">
    <source>
        <dbReference type="Proteomes" id="UP001592581"/>
    </source>
</evidence>
<protein>
    <submittedName>
        <fullName evidence="1">Uncharacterized protein</fullName>
    </submittedName>
</protein>
<proteinExistence type="predicted"/>
<gene>
    <name evidence="1" type="ORF">ABUW04_28650</name>
</gene>
<reference evidence="1 2" key="1">
    <citation type="submission" date="2024-06" db="EMBL/GenBank/DDBJ databases">
        <authorList>
            <person name="Lee S.D."/>
        </authorList>
    </citation>
    <scope>NUCLEOTIDE SEQUENCE [LARGE SCALE GENOMIC DNA]</scope>
    <source>
        <strain evidence="1 2">N1-10</strain>
    </source>
</reference>
<dbReference type="RefSeq" id="WP_380567229.1">
    <property type="nucleotide sequence ID" value="NZ_JBEUKS010000011.1"/>
</dbReference>
<keyword evidence="2" id="KW-1185">Reference proteome</keyword>
<accession>A0ABV6XWA7</accession>
<sequence>MTALHWRTARELRLIAKIIPDPHHPGECLDRLADVRVAASGSVLYVDTQATGQDERGAPPGAGDPEVYAIPSSSVIFLAFR</sequence>
<name>A0ABV6XWA7_9ACTN</name>
<dbReference type="EMBL" id="JBEUKS010000011">
    <property type="protein sequence ID" value="MFC1442229.1"/>
    <property type="molecule type" value="Genomic_DNA"/>
</dbReference>